<name>X1KK06_9ZZZZ</name>
<organism evidence="1">
    <name type="scientific">marine sediment metagenome</name>
    <dbReference type="NCBI Taxonomy" id="412755"/>
    <lineage>
        <taxon>unclassified sequences</taxon>
        <taxon>metagenomes</taxon>
        <taxon>ecological metagenomes</taxon>
    </lineage>
</organism>
<reference evidence="1" key="1">
    <citation type="journal article" date="2014" name="Front. Microbiol.">
        <title>High frequency of phylogenetically diverse reductive dehalogenase-homologous genes in deep subseafloor sedimentary metagenomes.</title>
        <authorList>
            <person name="Kawai M."/>
            <person name="Futagami T."/>
            <person name="Toyoda A."/>
            <person name="Takaki Y."/>
            <person name="Nishi S."/>
            <person name="Hori S."/>
            <person name="Arai W."/>
            <person name="Tsubouchi T."/>
            <person name="Morono Y."/>
            <person name="Uchiyama I."/>
            <person name="Ito T."/>
            <person name="Fujiyama A."/>
            <person name="Inagaki F."/>
            <person name="Takami H."/>
        </authorList>
    </citation>
    <scope>NUCLEOTIDE SEQUENCE</scope>
    <source>
        <strain evidence="1">Expedition CK06-06</strain>
    </source>
</reference>
<comment type="caution">
    <text evidence="1">The sequence shown here is derived from an EMBL/GenBank/DDBJ whole genome shotgun (WGS) entry which is preliminary data.</text>
</comment>
<dbReference type="AlphaFoldDB" id="X1KK06"/>
<dbReference type="PANTHER" id="PTHR37947:SF2">
    <property type="entry name" value="VON WILLEBRAND FACTOR TYPE A"/>
    <property type="match status" value="1"/>
</dbReference>
<feature type="non-terminal residue" evidence="1">
    <location>
        <position position="160"/>
    </location>
</feature>
<proteinExistence type="predicted"/>
<evidence type="ECO:0008006" key="2">
    <source>
        <dbReference type="Google" id="ProtNLM"/>
    </source>
</evidence>
<dbReference type="EMBL" id="BARV01003466">
    <property type="protein sequence ID" value="GAI07402.1"/>
    <property type="molecule type" value="Genomic_DNA"/>
</dbReference>
<dbReference type="SUPFAM" id="SSF53300">
    <property type="entry name" value="vWA-like"/>
    <property type="match status" value="1"/>
</dbReference>
<protein>
    <recommendedName>
        <fullName evidence="2">VWFA domain-containing protein</fullName>
    </recommendedName>
</protein>
<dbReference type="PANTHER" id="PTHR37947">
    <property type="entry name" value="BLL2462 PROTEIN"/>
    <property type="match status" value="1"/>
</dbReference>
<sequence>MKEGDKAGIIVFARQAFVESLPQSRLEFSNLLTRVNADYTNIVAALELAAANFPQKGSKKIVLLSDGNQNRKEARALLDSLTNKRIEVDILPLVSLGQEESLLEALIVPQRIKQGEELEIKVIAQSFQESSATLKLYCNNELLAKEQIKLREGQNVFIFP</sequence>
<dbReference type="Gene3D" id="3.40.50.410">
    <property type="entry name" value="von Willebrand factor, type A domain"/>
    <property type="match status" value="1"/>
</dbReference>
<evidence type="ECO:0000313" key="1">
    <source>
        <dbReference type="EMBL" id="GAI07402.1"/>
    </source>
</evidence>
<gene>
    <name evidence="1" type="ORF">S06H3_08272</name>
</gene>
<accession>X1KK06</accession>
<dbReference type="InterPro" id="IPR036465">
    <property type="entry name" value="vWFA_dom_sf"/>
</dbReference>